<dbReference type="RefSeq" id="WP_060910984.1">
    <property type="nucleotide sequence ID" value="NZ_JAFCKD010000238.1"/>
</dbReference>
<organism evidence="1 2">
    <name type="scientific">Bradyrhizobium diazoefficiens</name>
    <dbReference type="NCBI Taxonomy" id="1355477"/>
    <lineage>
        <taxon>Bacteria</taxon>
        <taxon>Pseudomonadati</taxon>
        <taxon>Pseudomonadota</taxon>
        <taxon>Alphaproteobacteria</taxon>
        <taxon>Hyphomicrobiales</taxon>
        <taxon>Nitrobacteraceae</taxon>
        <taxon>Bradyrhizobium</taxon>
    </lineage>
</organism>
<reference evidence="1 2" key="1">
    <citation type="submission" date="2014-11" db="EMBL/GenBank/DDBJ databases">
        <title>Symbiosis island explosion on the genome of extra-slow-growing strains of soybean bradyrhizobia with massive insertion sequences.</title>
        <authorList>
            <person name="Iida T."/>
            <person name="Minamisawa K."/>
        </authorList>
    </citation>
    <scope>NUCLEOTIDE SEQUENCE [LARGE SCALE GENOMIC DNA]</scope>
    <source>
        <strain evidence="1 2">NK6</strain>
    </source>
</reference>
<accession>A0A0E4BTK4</accession>
<gene>
    <name evidence="1" type="ORF">NK6_6716</name>
</gene>
<name>A0A0E4BTK4_9BRAD</name>
<protein>
    <recommendedName>
        <fullName evidence="3">Transposase</fullName>
    </recommendedName>
</protein>
<proteinExistence type="predicted"/>
<dbReference type="Proteomes" id="UP000063308">
    <property type="component" value="Chromosome"/>
</dbReference>
<sequence length="75" mass="8277">MGSGSSAKDELYPSPVRSDIRALLARNASRMEKGFETLRQHARTDAPGREFLGAFFAWCSDVLASSRKLLASERC</sequence>
<evidence type="ECO:0000313" key="1">
    <source>
        <dbReference type="EMBL" id="BAR59867.1"/>
    </source>
</evidence>
<evidence type="ECO:0008006" key="3">
    <source>
        <dbReference type="Google" id="ProtNLM"/>
    </source>
</evidence>
<dbReference type="EMBL" id="AP014685">
    <property type="protein sequence ID" value="BAR59867.1"/>
    <property type="molecule type" value="Genomic_DNA"/>
</dbReference>
<dbReference type="AlphaFoldDB" id="A0A0E4BTK4"/>
<evidence type="ECO:0000313" key="2">
    <source>
        <dbReference type="Proteomes" id="UP000063308"/>
    </source>
</evidence>